<reference evidence="1 2" key="1">
    <citation type="submission" date="2024-06" db="EMBL/GenBank/DDBJ databases">
        <title>Genomic Encyclopedia of Type Strains, Phase IV (KMG-IV): sequencing the most valuable type-strain genomes for metagenomic binning, comparative biology and taxonomic classification.</title>
        <authorList>
            <person name="Goeker M."/>
        </authorList>
    </citation>
    <scope>NUCLEOTIDE SEQUENCE [LARGE SCALE GENOMIC DNA]</scope>
    <source>
        <strain evidence="1 2">DSM 29388</strain>
    </source>
</reference>
<dbReference type="Proteomes" id="UP001549146">
    <property type="component" value="Unassembled WGS sequence"/>
</dbReference>
<protein>
    <recommendedName>
        <fullName evidence="3">Beta-lactamase-inhibitor-like, PepSY-like</fullName>
    </recommendedName>
</protein>
<dbReference type="EMBL" id="JBEPMO010000012">
    <property type="protein sequence ID" value="MET3732432.1"/>
    <property type="molecule type" value="Genomic_DNA"/>
</dbReference>
<gene>
    <name evidence="1" type="ORF">ABID46_002021</name>
</gene>
<organism evidence="1 2">
    <name type="scientific">Moheibacter stercoris</name>
    <dbReference type="NCBI Taxonomy" id="1628251"/>
    <lineage>
        <taxon>Bacteria</taxon>
        <taxon>Pseudomonadati</taxon>
        <taxon>Bacteroidota</taxon>
        <taxon>Flavobacteriia</taxon>
        <taxon>Flavobacteriales</taxon>
        <taxon>Weeksellaceae</taxon>
        <taxon>Moheibacter</taxon>
    </lineage>
</organism>
<proteinExistence type="predicted"/>
<evidence type="ECO:0000313" key="2">
    <source>
        <dbReference type="Proteomes" id="UP001549146"/>
    </source>
</evidence>
<keyword evidence="2" id="KW-1185">Reference proteome</keyword>
<accession>A0ABV2LV45</accession>
<dbReference type="RefSeq" id="WP_354509651.1">
    <property type="nucleotide sequence ID" value="NZ_JBEPMO010000012.1"/>
</dbReference>
<name>A0ABV2LV45_9FLAO</name>
<evidence type="ECO:0008006" key="3">
    <source>
        <dbReference type="Google" id="ProtNLM"/>
    </source>
</evidence>
<sequence>MKKIFTLLTLGIFSFGIAQISTTRMNEMRLNNTLQQVEKALGKKLEITKTGDDWLFYVKVSEKGADFTLGFLESINESNSKELVLYEIKTNSSEIKTLSKLGVGSSIDDLWKAYKNYNISVWQMWDEIEDSNSKTDRVFNIQDHDAGTSLYFYLRNNKVYEIVIGVYEGC</sequence>
<comment type="caution">
    <text evidence="1">The sequence shown here is derived from an EMBL/GenBank/DDBJ whole genome shotgun (WGS) entry which is preliminary data.</text>
</comment>
<evidence type="ECO:0000313" key="1">
    <source>
        <dbReference type="EMBL" id="MET3732432.1"/>
    </source>
</evidence>